<evidence type="ECO:0000313" key="3">
    <source>
        <dbReference type="Proteomes" id="UP001139333"/>
    </source>
</evidence>
<dbReference type="AlphaFoldDB" id="A0A9X1ZKA3"/>
<dbReference type="SMART" id="SM00471">
    <property type="entry name" value="HDc"/>
    <property type="match status" value="1"/>
</dbReference>
<accession>A0A9X1ZKA3</accession>
<dbReference type="Proteomes" id="UP001139333">
    <property type="component" value="Unassembled WGS sequence"/>
</dbReference>
<feature type="domain" description="HD/PDEase" evidence="1">
    <location>
        <begin position="28"/>
        <end position="153"/>
    </location>
</feature>
<comment type="caution">
    <text evidence="2">The sequence shown here is derived from an EMBL/GenBank/DDBJ whole genome shotgun (WGS) entry which is preliminary data.</text>
</comment>
<organism evidence="2 3">
    <name type="scientific">Shewanella gaetbuli</name>
    <dbReference type="NCBI Taxonomy" id="220752"/>
    <lineage>
        <taxon>Bacteria</taxon>
        <taxon>Pseudomonadati</taxon>
        <taxon>Pseudomonadota</taxon>
        <taxon>Gammaproteobacteria</taxon>
        <taxon>Alteromonadales</taxon>
        <taxon>Shewanellaceae</taxon>
        <taxon>Shewanella</taxon>
    </lineage>
</organism>
<dbReference type="RefSeq" id="WP_248995221.1">
    <property type="nucleotide sequence ID" value="NZ_JAKIKP010000004.1"/>
</dbReference>
<reference evidence="2" key="1">
    <citation type="submission" date="2022-01" db="EMBL/GenBank/DDBJ databases">
        <title>Whole genome-based taxonomy of the Shewanellaceae.</title>
        <authorList>
            <person name="Martin-Rodriguez A.J."/>
        </authorList>
    </citation>
    <scope>NUCLEOTIDE SEQUENCE</scope>
    <source>
        <strain evidence="2">DSM 16422</strain>
    </source>
</reference>
<keyword evidence="3" id="KW-1185">Reference proteome</keyword>
<proteinExistence type="predicted"/>
<protein>
    <submittedName>
        <fullName evidence="2">5'-deoxynucleotidase</fullName>
        <ecNumber evidence="2">3.1.3.89</ecNumber>
    </submittedName>
</protein>
<dbReference type="NCBIfam" id="NF003009">
    <property type="entry name" value="PRK03826.1"/>
    <property type="match status" value="1"/>
</dbReference>
<dbReference type="GO" id="GO:0002953">
    <property type="term" value="F:5'-deoxynucleotidase activity"/>
    <property type="evidence" value="ECO:0007669"/>
    <property type="project" value="UniProtKB-EC"/>
</dbReference>
<keyword evidence="2" id="KW-0378">Hydrolase</keyword>
<dbReference type="InterPro" id="IPR003607">
    <property type="entry name" value="HD/PDEase_dom"/>
</dbReference>
<dbReference type="Gene3D" id="1.10.3210.10">
    <property type="entry name" value="Hypothetical protein af1432"/>
    <property type="match status" value="1"/>
</dbReference>
<dbReference type="EC" id="3.1.3.89" evidence="2"/>
<evidence type="ECO:0000259" key="1">
    <source>
        <dbReference type="SMART" id="SM00471"/>
    </source>
</evidence>
<dbReference type="Pfam" id="PF12917">
    <property type="entry name" value="YfbR-like"/>
    <property type="match status" value="1"/>
</dbReference>
<sequence length="199" mass="22786">MTIEQSNFLALWKRAANIKRWPLQTNLTENNDATHSFEVAVIAHLLGTIEKDVFNLDTDPDKLAAMAIFHEASEVAGLGDINSNAKNMSAEVHASIKQIEKMFELKMLDGLPPELKPRYETLIIQPKDTRDAKLVKVADDIACYLEAEKEYKLGNFEYRDAVSHCRVKLNQWRDEFDSVDWFLTRFMSEVNQTIDHTLG</sequence>
<evidence type="ECO:0000313" key="2">
    <source>
        <dbReference type="EMBL" id="MCL1142542.1"/>
    </source>
</evidence>
<dbReference type="SUPFAM" id="SSF109604">
    <property type="entry name" value="HD-domain/PDEase-like"/>
    <property type="match status" value="1"/>
</dbReference>
<gene>
    <name evidence="2" type="primary">yfbR</name>
    <name evidence="2" type="ORF">L2672_07555</name>
</gene>
<name>A0A9X1ZKA3_9GAMM</name>
<dbReference type="EMBL" id="JAKIKP010000004">
    <property type="protein sequence ID" value="MCL1142542.1"/>
    <property type="molecule type" value="Genomic_DNA"/>
</dbReference>